<evidence type="ECO:0000313" key="2">
    <source>
        <dbReference type="Proteomes" id="UP000695562"/>
    </source>
</evidence>
<evidence type="ECO:0000313" key="1">
    <source>
        <dbReference type="EMBL" id="KAF2070987.1"/>
    </source>
</evidence>
<name>A0A8J4PQ15_9MYCE</name>
<gene>
    <name evidence="1" type="ORF">CYY_007703</name>
</gene>
<organism evidence="1 2">
    <name type="scientific">Polysphondylium violaceum</name>
    <dbReference type="NCBI Taxonomy" id="133409"/>
    <lineage>
        <taxon>Eukaryota</taxon>
        <taxon>Amoebozoa</taxon>
        <taxon>Evosea</taxon>
        <taxon>Eumycetozoa</taxon>
        <taxon>Dictyostelia</taxon>
        <taxon>Dictyosteliales</taxon>
        <taxon>Dictyosteliaceae</taxon>
        <taxon>Polysphondylium</taxon>
    </lineage>
</organism>
<proteinExistence type="predicted"/>
<keyword evidence="2" id="KW-1185">Reference proteome</keyword>
<comment type="caution">
    <text evidence="1">The sequence shown here is derived from an EMBL/GenBank/DDBJ whole genome shotgun (WGS) entry which is preliminary data.</text>
</comment>
<reference evidence="1" key="1">
    <citation type="submission" date="2020-01" db="EMBL/GenBank/DDBJ databases">
        <title>Development of genomics and gene disruption for Polysphondylium violaceum indicates a role for the polyketide synthase stlB in stalk morphogenesis.</title>
        <authorList>
            <person name="Narita B."/>
            <person name="Kawabe Y."/>
            <person name="Kin K."/>
            <person name="Saito T."/>
            <person name="Gibbs R."/>
            <person name="Kuspa A."/>
            <person name="Muzny D."/>
            <person name="Queller D."/>
            <person name="Richards S."/>
            <person name="Strassman J."/>
            <person name="Sucgang R."/>
            <person name="Worley K."/>
            <person name="Schaap P."/>
        </authorList>
    </citation>
    <scope>NUCLEOTIDE SEQUENCE</scope>
    <source>
        <strain evidence="1">QSvi11</strain>
    </source>
</reference>
<dbReference type="Proteomes" id="UP000695562">
    <property type="component" value="Unassembled WGS sequence"/>
</dbReference>
<feature type="non-terminal residue" evidence="1">
    <location>
        <position position="1"/>
    </location>
</feature>
<accession>A0A8J4PQ15</accession>
<dbReference type="AlphaFoldDB" id="A0A8J4PQ15"/>
<dbReference type="EMBL" id="AJWJ01000425">
    <property type="protein sequence ID" value="KAF2070987.1"/>
    <property type="molecule type" value="Genomic_DNA"/>
</dbReference>
<sequence>CQLENTIEYKQQLKKLNSRFYDIVAVWGKQNSVAIGLINQFIEEEEEKEEKLGKSNIDGPKHRYEIKEIDGIKRVVKPEINEFLYEAYLQMAYGYIKSYPKLAFQTFRKCQKIDPNAHLSYVEIAEEVKDFVDKQELLDFLDTHAKQVDNVVRPPFNFIKSVLLYDLGRYEESGSYGVLLLSNHLLDQNIPPSYKSYVIFHCVQSILAYIEQLDKEKPSTYRPELDPLNHLNVQEVLLLRDHLSNPPTDKEELLKGLTTLLPILVKMSQENNPNAPEHPSDDPAYASFEFKATLTLFLHTGILQNKKEAQEDIFYEKYMNLFFKSYNYIIKGIFNNQ</sequence>
<protein>
    <submittedName>
        <fullName evidence="1">Uncharacterized protein</fullName>
    </submittedName>
</protein>